<name>A0ABV4QGA1_9ACTN</name>
<dbReference type="Proteomes" id="UP001569963">
    <property type="component" value="Unassembled WGS sequence"/>
</dbReference>
<gene>
    <name evidence="1" type="ORF">SM611_24940</name>
</gene>
<keyword evidence="2" id="KW-1185">Reference proteome</keyword>
<protein>
    <submittedName>
        <fullName evidence="1">Uncharacterized protein</fullName>
    </submittedName>
</protein>
<proteinExistence type="predicted"/>
<accession>A0ABV4QGA1</accession>
<comment type="caution">
    <text evidence="1">The sequence shown here is derived from an EMBL/GenBank/DDBJ whole genome shotgun (WGS) entry which is preliminary data.</text>
</comment>
<evidence type="ECO:0000313" key="2">
    <source>
        <dbReference type="Proteomes" id="UP001569963"/>
    </source>
</evidence>
<reference evidence="1 2" key="1">
    <citation type="submission" date="2023-11" db="EMBL/GenBank/DDBJ databases">
        <title>Actinomadura monticuli sp. nov., isolated from volcanic ash.</title>
        <authorList>
            <person name="Lee S.D."/>
            <person name="Yang H."/>
            <person name="Kim I.S."/>
        </authorList>
    </citation>
    <scope>NUCLEOTIDE SEQUENCE [LARGE SCALE GENOMIC DNA]</scope>
    <source>
        <strain evidence="1 2">DLS-62</strain>
    </source>
</reference>
<dbReference type="EMBL" id="JAXCEI010000011">
    <property type="protein sequence ID" value="MFA1542195.1"/>
    <property type="molecule type" value="Genomic_DNA"/>
</dbReference>
<evidence type="ECO:0000313" key="1">
    <source>
        <dbReference type="EMBL" id="MFA1542195.1"/>
    </source>
</evidence>
<organism evidence="1 2">
    <name type="scientific">Actinomadura monticuli</name>
    <dbReference type="NCBI Taxonomy" id="3097367"/>
    <lineage>
        <taxon>Bacteria</taxon>
        <taxon>Bacillati</taxon>
        <taxon>Actinomycetota</taxon>
        <taxon>Actinomycetes</taxon>
        <taxon>Streptosporangiales</taxon>
        <taxon>Thermomonosporaceae</taxon>
        <taxon>Actinomadura</taxon>
    </lineage>
</organism>
<sequence>MLPDWQPSKLAEAIGAALGMGYLEPWLLATILNPAALPEYWHRDRNLRIEEMVCTTFVSELDAELSIVFRGRNEATSPVTSCPMLMFGGSVLHWTNIPGNETTVRRTSEAPVLMSCRSLIDTGQFQLIDMIFPVPLRPGEEFEIEQKHLWPTGMAAGEDTLWYPYPALFSRNTGSVVARVHFDRAVRYILALEGRPVDAECQVGMLQPTDLDGTARSFEWRIDPVDNTLIYGLAFDR</sequence>
<dbReference type="RefSeq" id="WP_371952343.1">
    <property type="nucleotide sequence ID" value="NZ_JAXCEI010000011.1"/>
</dbReference>